<dbReference type="InterPro" id="IPR002347">
    <property type="entry name" value="SDR_fam"/>
</dbReference>
<evidence type="ECO:0000256" key="2">
    <source>
        <dbReference type="ARBA" id="ARBA00023002"/>
    </source>
</evidence>
<evidence type="ECO:0000313" key="5">
    <source>
        <dbReference type="Proteomes" id="UP001601442"/>
    </source>
</evidence>
<proteinExistence type="inferred from homology"/>
<dbReference type="SUPFAM" id="SSF51735">
    <property type="entry name" value="NAD(P)-binding Rossmann-fold domains"/>
    <property type="match status" value="1"/>
</dbReference>
<comment type="similarity">
    <text evidence="1">Belongs to the short-chain dehydrogenases/reductases (SDR) family.</text>
</comment>
<reference evidence="4 5" key="1">
    <citation type="submission" date="2024-10" db="EMBL/GenBank/DDBJ databases">
        <title>The Natural Products Discovery Center: Release of the First 8490 Sequenced Strains for Exploring Actinobacteria Biosynthetic Diversity.</title>
        <authorList>
            <person name="Kalkreuter E."/>
            <person name="Kautsar S.A."/>
            <person name="Yang D."/>
            <person name="Bader C.D."/>
            <person name="Teijaro C.N."/>
            <person name="Fluegel L."/>
            <person name="Davis C.M."/>
            <person name="Simpson J.R."/>
            <person name="Lauterbach L."/>
            <person name="Steele A.D."/>
            <person name="Gui C."/>
            <person name="Meng S."/>
            <person name="Li G."/>
            <person name="Viehrig K."/>
            <person name="Ye F."/>
            <person name="Su P."/>
            <person name="Kiefer A.F."/>
            <person name="Nichols A."/>
            <person name="Cepeda A.J."/>
            <person name="Yan W."/>
            <person name="Fan B."/>
            <person name="Jiang Y."/>
            <person name="Adhikari A."/>
            <person name="Zheng C.-J."/>
            <person name="Schuster L."/>
            <person name="Cowan T.M."/>
            <person name="Smanski M.J."/>
            <person name="Chevrette M.G."/>
            <person name="De Carvalho L.P.S."/>
            <person name="Shen B."/>
        </authorList>
    </citation>
    <scope>NUCLEOTIDE SEQUENCE [LARGE SCALE GENOMIC DNA]</scope>
    <source>
        <strain evidence="4 5">NPDC004119</strain>
    </source>
</reference>
<organism evidence="4 5">
    <name type="scientific">Nocardia aobensis</name>
    <dbReference type="NCBI Taxonomy" id="257277"/>
    <lineage>
        <taxon>Bacteria</taxon>
        <taxon>Bacillati</taxon>
        <taxon>Actinomycetota</taxon>
        <taxon>Actinomycetes</taxon>
        <taxon>Mycobacteriales</taxon>
        <taxon>Nocardiaceae</taxon>
        <taxon>Nocardia</taxon>
    </lineage>
</organism>
<evidence type="ECO:0000313" key="4">
    <source>
        <dbReference type="EMBL" id="MFF0499940.1"/>
    </source>
</evidence>
<dbReference type="Proteomes" id="UP001601442">
    <property type="component" value="Unassembled WGS sequence"/>
</dbReference>
<dbReference type="Pfam" id="PF13561">
    <property type="entry name" value="adh_short_C2"/>
    <property type="match status" value="1"/>
</dbReference>
<evidence type="ECO:0000256" key="1">
    <source>
        <dbReference type="ARBA" id="ARBA00006484"/>
    </source>
</evidence>
<dbReference type="PRINTS" id="PR00080">
    <property type="entry name" value="SDRFAMILY"/>
</dbReference>
<dbReference type="PANTHER" id="PTHR24321:SF8">
    <property type="entry name" value="ESTRADIOL 17-BETA-DEHYDROGENASE 8-RELATED"/>
    <property type="match status" value="1"/>
</dbReference>
<accession>A0ABW6P9V8</accession>
<keyword evidence="2" id="KW-0560">Oxidoreductase</keyword>
<sequence>MGRVENKVAFITGAARGQARAHAIRLAEEGADIIGVDSLAADPYASYPMGTQADLDETIALVEKAGRRMIGVKADVRDRAALQAALDQGLAEFGRLDIVCASAGISPPGRPLWEIDPAQWSGVLDVNLTGVFNTLAVTVPALVAAGNGGSIVLTASGAGLKSPQNLGDYNASKAGVVALGKTLANELAAQRIRVNVIAPGTVGTPMVTENEETFKLFRPDLEKPTLEDARPVFAMMMPMGEPWVDPVDIANAVLFFASDEARFVTGQVLAVDEGMTNKAF</sequence>
<dbReference type="NCBIfam" id="NF009467">
    <property type="entry name" value="PRK12826.1-3"/>
    <property type="match status" value="1"/>
</dbReference>
<evidence type="ECO:0000256" key="3">
    <source>
        <dbReference type="ARBA" id="ARBA00023027"/>
    </source>
</evidence>
<dbReference type="PROSITE" id="PS00061">
    <property type="entry name" value="ADH_SHORT"/>
    <property type="match status" value="1"/>
</dbReference>
<dbReference type="InterPro" id="IPR020904">
    <property type="entry name" value="Sc_DH/Rdtase_CS"/>
</dbReference>
<gene>
    <name evidence="4" type="ORF">ACFYU5_26305</name>
</gene>
<name>A0ABW6P9V8_9NOCA</name>
<dbReference type="InterPro" id="IPR023985">
    <property type="entry name" value="SDR_subfam_1"/>
</dbReference>
<dbReference type="InterPro" id="IPR036291">
    <property type="entry name" value="NAD(P)-bd_dom_sf"/>
</dbReference>
<dbReference type="CDD" id="cd05233">
    <property type="entry name" value="SDR_c"/>
    <property type="match status" value="1"/>
</dbReference>
<keyword evidence="3" id="KW-0520">NAD</keyword>
<comment type="caution">
    <text evidence="4">The sequence shown here is derived from an EMBL/GenBank/DDBJ whole genome shotgun (WGS) entry which is preliminary data.</text>
</comment>
<dbReference type="RefSeq" id="WP_387398849.1">
    <property type="nucleotide sequence ID" value="NZ_JBIAMT010000005.1"/>
</dbReference>
<dbReference type="NCBIfam" id="TIGR03971">
    <property type="entry name" value="SDR_subfam_1"/>
    <property type="match status" value="1"/>
</dbReference>
<dbReference type="Gene3D" id="3.40.50.720">
    <property type="entry name" value="NAD(P)-binding Rossmann-like Domain"/>
    <property type="match status" value="1"/>
</dbReference>
<dbReference type="PRINTS" id="PR00081">
    <property type="entry name" value="GDHRDH"/>
</dbReference>
<protein>
    <submittedName>
        <fullName evidence="4">Mycofactocin-coupled SDR family oxidoreductase</fullName>
    </submittedName>
</protein>
<dbReference type="EMBL" id="JBIAMT010000005">
    <property type="protein sequence ID" value="MFF0499940.1"/>
    <property type="molecule type" value="Genomic_DNA"/>
</dbReference>
<keyword evidence="5" id="KW-1185">Reference proteome</keyword>
<dbReference type="PANTHER" id="PTHR24321">
    <property type="entry name" value="DEHYDROGENASES, SHORT CHAIN"/>
    <property type="match status" value="1"/>
</dbReference>